<name>A0ACC2VLQ0_9TREE</name>
<gene>
    <name evidence="1" type="ORF">QFC21_003839</name>
</gene>
<evidence type="ECO:0000313" key="2">
    <source>
        <dbReference type="Proteomes" id="UP001227268"/>
    </source>
</evidence>
<dbReference type="EMBL" id="JASBWT010000012">
    <property type="protein sequence ID" value="KAJ9099837.1"/>
    <property type="molecule type" value="Genomic_DNA"/>
</dbReference>
<evidence type="ECO:0000313" key="1">
    <source>
        <dbReference type="EMBL" id="KAJ9099837.1"/>
    </source>
</evidence>
<organism evidence="1 2">
    <name type="scientific">Naganishia friedmannii</name>
    <dbReference type="NCBI Taxonomy" id="89922"/>
    <lineage>
        <taxon>Eukaryota</taxon>
        <taxon>Fungi</taxon>
        <taxon>Dikarya</taxon>
        <taxon>Basidiomycota</taxon>
        <taxon>Agaricomycotina</taxon>
        <taxon>Tremellomycetes</taxon>
        <taxon>Filobasidiales</taxon>
        <taxon>Filobasidiaceae</taxon>
        <taxon>Naganishia</taxon>
    </lineage>
</organism>
<accession>A0ACC2VLQ0</accession>
<proteinExistence type="predicted"/>
<protein>
    <submittedName>
        <fullName evidence="1">Uncharacterized protein</fullName>
    </submittedName>
</protein>
<dbReference type="Proteomes" id="UP001227268">
    <property type="component" value="Unassembled WGS sequence"/>
</dbReference>
<keyword evidence="2" id="KW-1185">Reference proteome</keyword>
<sequence length="935" mass="102923">MPDQAGFFAFRGLSGLGAAMIAASNVGRIVENSAPGRSRTSLVAICNAGLALGNAVGLGVAGRLVEATHGVILNLVVGFFVGKVRLHRFLCGGSILTGLANVLYAIRKEGLSYWTYEFFGIMLSYGGPGLASSTGFIYITKVVKPVEVAVASSCLQFWAVFGGACGPALSTLVYTFVGKLDASLQGDTTDEDTKESLLHGLRASHWFWAGLCFLGAIIAILLLRDTDALDNQEPEGQPAEREMSAEEKVVQGSDARTFPLPILRSITASSLQLQPFQKRYISFSSSGRTSRILEQVNQRQQFFTRNTTFQLHTPSLNGFQQKRSFTLPRIVPEGQTAFGVFARFVTSVVIGLFVILAAILLHDSFTYSDRHIAGVHASPLALHPRTGGPNNLPIIDTDLSQEEDETTRQLAGKPKLVIIGGGWGAVAVLKNLRPEEYNVTVISPDNFNLFTPLLPSACVGTVEPRTLVEPLRKIIARVKGHYMSGKAVDIEMGEKLLEIEVPKDEFGNTRRCYVPYDKLVIAVGSSTSTHGVPGLEHCFQLKSIPDAQAIRRRIMTNLELASLPTTTPEERKRLLSMVIAGGGPTGVEVAAEIADMMSEDVLNYFPKLLRSEMSIKIIQSREHILNTYSQHISEFAEKRFARSDIEVIKNARVSAVYPDRIAITVKNDPRDPNGKVESREFPAGFVLWSTGIAMNPFVKTLVEKLPNQHHSKAIVVDNHLRVKGSPLGTVYCIGDSATIETNMVDYLMDLFDKADTNKDDKIDYQEWEKMARNIKANFPLAGSQFEKVHDLFIKYDTDKDNQLSLNDVARAFYEISKKITSLPATAQVAAQQGEYLGKKFTTLTKQHDNLIKNGVLDLDDPAYSKPFKYMHLGSLAYVGNSAVFDLGGYSFTGGLVAMYAWRSVYWSEQSSVRTKTLLMIDWIKRGIFGRDLSKF</sequence>
<comment type="caution">
    <text evidence="1">The sequence shown here is derived from an EMBL/GenBank/DDBJ whole genome shotgun (WGS) entry which is preliminary data.</text>
</comment>
<reference evidence="1" key="1">
    <citation type="submission" date="2023-04" db="EMBL/GenBank/DDBJ databases">
        <title>Draft Genome sequencing of Naganishia species isolated from polar environments using Oxford Nanopore Technology.</title>
        <authorList>
            <person name="Leo P."/>
            <person name="Venkateswaran K."/>
        </authorList>
    </citation>
    <scope>NUCLEOTIDE SEQUENCE</scope>
    <source>
        <strain evidence="1">MNA-CCFEE 5423</strain>
    </source>
</reference>